<dbReference type="OrthoDB" id="194677at2157"/>
<accession>C7NT19</accession>
<feature type="domain" description="N-acetyltransferase" evidence="1">
    <location>
        <begin position="1"/>
        <end position="133"/>
    </location>
</feature>
<dbReference type="InterPro" id="IPR016181">
    <property type="entry name" value="Acyl_CoA_acyltransferase"/>
</dbReference>
<evidence type="ECO:0000313" key="2">
    <source>
        <dbReference type="EMBL" id="ACV12094.1"/>
    </source>
</evidence>
<dbReference type="KEGG" id="hut:Huta_1925"/>
<dbReference type="AlphaFoldDB" id="C7NT19"/>
<dbReference type="EMBL" id="CP001687">
    <property type="protein sequence ID" value="ACV12094.1"/>
    <property type="molecule type" value="Genomic_DNA"/>
</dbReference>
<keyword evidence="3" id="KW-1185">Reference proteome</keyword>
<dbReference type="Gene3D" id="3.40.630.30">
    <property type="match status" value="1"/>
</dbReference>
<organism evidence="2 3">
    <name type="scientific">Halorhabdus utahensis (strain DSM 12940 / JCM 11049 / AX-2)</name>
    <dbReference type="NCBI Taxonomy" id="519442"/>
    <lineage>
        <taxon>Archaea</taxon>
        <taxon>Methanobacteriati</taxon>
        <taxon>Methanobacteriota</taxon>
        <taxon>Stenosarchaea group</taxon>
        <taxon>Halobacteria</taxon>
        <taxon>Halobacteriales</taxon>
        <taxon>Haloarculaceae</taxon>
        <taxon>Halorhabdus</taxon>
    </lineage>
</organism>
<dbReference type="GO" id="GO:0016747">
    <property type="term" value="F:acyltransferase activity, transferring groups other than amino-acyl groups"/>
    <property type="evidence" value="ECO:0007669"/>
    <property type="project" value="InterPro"/>
</dbReference>
<evidence type="ECO:0000259" key="1">
    <source>
        <dbReference type="PROSITE" id="PS51186"/>
    </source>
</evidence>
<reference evidence="2 3" key="1">
    <citation type="journal article" date="2009" name="Stand. Genomic Sci.">
        <title>Complete genome sequence of Halorhabdus utahensis type strain (AX-2).</title>
        <authorList>
            <person name="Anderson I."/>
            <person name="Tindall B.J."/>
            <person name="Pomrenke H."/>
            <person name="Goker M."/>
            <person name="Lapidus A."/>
            <person name="Nolan M."/>
            <person name="Copeland A."/>
            <person name="Glavina Del Rio T."/>
            <person name="Chen F."/>
            <person name="Tice H."/>
            <person name="Cheng J.F."/>
            <person name="Lucas S."/>
            <person name="Chertkov O."/>
            <person name="Bruce D."/>
            <person name="Brettin T."/>
            <person name="Detter J.C."/>
            <person name="Han C."/>
            <person name="Goodwin L."/>
            <person name="Land M."/>
            <person name="Hauser L."/>
            <person name="Chang Y.J."/>
            <person name="Jeffries C.D."/>
            <person name="Pitluck S."/>
            <person name="Pati A."/>
            <person name="Mavromatis K."/>
            <person name="Ivanova N."/>
            <person name="Ovchinnikova G."/>
            <person name="Chen A."/>
            <person name="Palaniappan K."/>
            <person name="Chain P."/>
            <person name="Rohde M."/>
            <person name="Bristow J."/>
            <person name="Eisen J.A."/>
            <person name="Markowitz V."/>
            <person name="Hugenholtz P."/>
            <person name="Kyrpides N.C."/>
            <person name="Klenk H.P."/>
        </authorList>
    </citation>
    <scope>NUCLEOTIDE SEQUENCE [LARGE SCALE GENOMIC DNA]</scope>
    <source>
        <strain evidence="3">DSM 12940 / JCM 11049 / AX-2</strain>
    </source>
</reference>
<dbReference type="SUPFAM" id="SSF55729">
    <property type="entry name" value="Acyl-CoA N-acyltransferases (Nat)"/>
    <property type="match status" value="1"/>
</dbReference>
<protein>
    <submittedName>
        <fullName evidence="2">GCN5-related N-acetyltransferase</fullName>
    </submittedName>
</protein>
<keyword evidence="2" id="KW-0808">Transferase</keyword>
<dbReference type="PROSITE" id="PS51186">
    <property type="entry name" value="GNAT"/>
    <property type="match status" value="1"/>
</dbReference>
<name>C7NT19_HALUD</name>
<dbReference type="eggNOG" id="arCOG04721">
    <property type="taxonomic scope" value="Archaea"/>
</dbReference>
<sequence length="133" mass="14349">MPVRTAQDGDLVGVLNVLDGADLATDHDQVQTAIERGDVFVAVPDEDQDGSPVVGAVVLDGEEIVNVAVRRRRRDQGIGSVLVERAMQERDRLVAQFDTDVRPFYESLGFDIAAAGDGRCRGVWRLGDGGSLE</sequence>
<dbReference type="Proteomes" id="UP000002071">
    <property type="component" value="Chromosome"/>
</dbReference>
<dbReference type="GeneID" id="8384217"/>
<dbReference type="RefSeq" id="WP_015789665.1">
    <property type="nucleotide sequence ID" value="NC_013158.1"/>
</dbReference>
<dbReference type="HOGENOM" id="CLU_132452_0_0_2"/>
<gene>
    <name evidence="2" type="ordered locus">Huta_1925</name>
</gene>
<evidence type="ECO:0000313" key="3">
    <source>
        <dbReference type="Proteomes" id="UP000002071"/>
    </source>
</evidence>
<dbReference type="InterPro" id="IPR000182">
    <property type="entry name" value="GNAT_dom"/>
</dbReference>
<dbReference type="STRING" id="519442.Huta_1925"/>
<proteinExistence type="predicted"/>
<dbReference type="Pfam" id="PF13508">
    <property type="entry name" value="Acetyltransf_7"/>
    <property type="match status" value="1"/>
</dbReference>